<dbReference type="Pfam" id="PF00743">
    <property type="entry name" value="FMO-like"/>
    <property type="match status" value="1"/>
</dbReference>
<dbReference type="Proteomes" id="UP000288859">
    <property type="component" value="Unassembled WGS sequence"/>
</dbReference>
<feature type="region of interest" description="Disordered" evidence="6">
    <location>
        <begin position="1"/>
        <end position="29"/>
    </location>
</feature>
<evidence type="ECO:0008006" key="9">
    <source>
        <dbReference type="Google" id="ProtNLM"/>
    </source>
</evidence>
<protein>
    <recommendedName>
        <fullName evidence="9">Sterigmatocystin biosynthesis monooxygenase stcW</fullName>
    </recommendedName>
</protein>
<comment type="similarity">
    <text evidence="2">Belongs to the FAD-binding monooxygenase family.</text>
</comment>
<evidence type="ECO:0000256" key="1">
    <source>
        <dbReference type="ARBA" id="ARBA00001974"/>
    </source>
</evidence>
<dbReference type="VEuPathDB" id="FungiDB:PV10_06016"/>
<dbReference type="PANTHER" id="PTHR42877">
    <property type="entry name" value="L-ORNITHINE N(5)-MONOOXYGENASE-RELATED"/>
    <property type="match status" value="1"/>
</dbReference>
<evidence type="ECO:0000256" key="2">
    <source>
        <dbReference type="ARBA" id="ARBA00010139"/>
    </source>
</evidence>
<proteinExistence type="inferred from homology"/>
<evidence type="ECO:0000256" key="4">
    <source>
        <dbReference type="ARBA" id="ARBA00022827"/>
    </source>
</evidence>
<keyword evidence="3" id="KW-0285">Flavoprotein</keyword>
<dbReference type="PANTHER" id="PTHR42877:SF8">
    <property type="entry name" value="MONOOXYGENASE"/>
    <property type="match status" value="1"/>
</dbReference>
<dbReference type="EMBL" id="NAJM01000001">
    <property type="protein sequence ID" value="RVX76065.1"/>
    <property type="molecule type" value="Genomic_DNA"/>
</dbReference>
<dbReference type="GO" id="GO:0050660">
    <property type="term" value="F:flavin adenine dinucleotide binding"/>
    <property type="evidence" value="ECO:0007669"/>
    <property type="project" value="InterPro"/>
</dbReference>
<dbReference type="InterPro" id="IPR020946">
    <property type="entry name" value="Flavin_mOase-like"/>
</dbReference>
<evidence type="ECO:0000313" key="7">
    <source>
        <dbReference type="EMBL" id="RVX76065.1"/>
    </source>
</evidence>
<keyword evidence="5" id="KW-0560">Oxidoreductase</keyword>
<dbReference type="OrthoDB" id="74360at2759"/>
<dbReference type="InterPro" id="IPR051209">
    <property type="entry name" value="FAD-bind_Monooxygenase_sf"/>
</dbReference>
<comment type="cofactor">
    <cofactor evidence="1">
        <name>FAD</name>
        <dbReference type="ChEBI" id="CHEBI:57692"/>
    </cofactor>
</comment>
<evidence type="ECO:0000256" key="5">
    <source>
        <dbReference type="ARBA" id="ARBA00023002"/>
    </source>
</evidence>
<dbReference type="SUPFAM" id="SSF51905">
    <property type="entry name" value="FAD/NAD(P)-binding domain"/>
    <property type="match status" value="3"/>
</dbReference>
<organism evidence="7 8">
    <name type="scientific">Exophiala mesophila</name>
    <name type="common">Black yeast-like fungus</name>
    <dbReference type="NCBI Taxonomy" id="212818"/>
    <lineage>
        <taxon>Eukaryota</taxon>
        <taxon>Fungi</taxon>
        <taxon>Dikarya</taxon>
        <taxon>Ascomycota</taxon>
        <taxon>Pezizomycotina</taxon>
        <taxon>Eurotiomycetes</taxon>
        <taxon>Chaetothyriomycetidae</taxon>
        <taxon>Chaetothyriales</taxon>
        <taxon>Herpotrichiellaceae</taxon>
        <taxon>Exophiala</taxon>
    </lineage>
</organism>
<accession>A0A438NK23</accession>
<evidence type="ECO:0000313" key="8">
    <source>
        <dbReference type="Proteomes" id="UP000288859"/>
    </source>
</evidence>
<dbReference type="GO" id="GO:0004499">
    <property type="term" value="F:N,N-dimethylaniline monooxygenase activity"/>
    <property type="evidence" value="ECO:0007669"/>
    <property type="project" value="InterPro"/>
</dbReference>
<dbReference type="AlphaFoldDB" id="A0A438NK23"/>
<dbReference type="Gene3D" id="3.50.50.60">
    <property type="entry name" value="FAD/NAD(P)-binding domain"/>
    <property type="match status" value="2"/>
</dbReference>
<reference evidence="7 8" key="1">
    <citation type="submission" date="2017-03" db="EMBL/GenBank/DDBJ databases">
        <title>Genomes of endolithic fungi from Antarctica.</title>
        <authorList>
            <person name="Coleine C."/>
            <person name="Masonjones S."/>
            <person name="Stajich J.E."/>
        </authorList>
    </citation>
    <scope>NUCLEOTIDE SEQUENCE [LARGE SCALE GENOMIC DNA]</scope>
    <source>
        <strain evidence="7 8">CCFEE 6314</strain>
    </source>
</reference>
<dbReference type="InterPro" id="IPR036188">
    <property type="entry name" value="FAD/NAD-bd_sf"/>
</dbReference>
<gene>
    <name evidence="7" type="ORF">B0A52_00422</name>
</gene>
<name>A0A438NK23_EXOME</name>
<comment type="caution">
    <text evidence="7">The sequence shown here is derived from an EMBL/GenBank/DDBJ whole genome shotgun (WGS) entry which is preliminary data.</text>
</comment>
<evidence type="ECO:0000256" key="6">
    <source>
        <dbReference type="SAM" id="MobiDB-lite"/>
    </source>
</evidence>
<evidence type="ECO:0000256" key="3">
    <source>
        <dbReference type="ARBA" id="ARBA00022630"/>
    </source>
</evidence>
<sequence>MAEGANLPAPDVEPFPGAKHLNDATQNGSTLSTASTVEAGYKIKEQWHSQPQHLRVIHVGAGAAGLLTAYKMKKSFQDYSLVCYEKQVSQTTLNSEVGGTWFENRYPGCACDVPSHAYTYSFEPNPSWSSFYAQGPEIKEYFQNFAKKYDLMPHVKLNARVLRAVWQEEQGTYEVEIDINGDVVRDWCHVLINGTGFLNSWKWPNISGLHDFKGQLMHSASWDSSCDWTDKRVAVIGTGSSAIQIVPQIQKKAKRLVAFMRSVTWISPMIGQDTLEEQRANAKGDLPSDAQYFFSDEEKAKFRDDPEFHLQYRKKLESSVNNLFEMFLKDTETNRAAEKLMKAEMHRRLGSGHEELKEKLIPQWPPGCRRITPGDGYLEALIQPNVRTVHKEIAKIVPEGVVDDDGNLHEVDILVCATGFNLAFVPSFEIRGVDGITMAEAFQPEPRVYLATTVPKFPNYFIVNGVRGSWASGTTLPSHEVCVEYILKCAKRLQAERIKAIEIRDRPIDELYQHIDLWHARSVWGADCKSWYKNNIIGGKLWIWGGSCLHFMKTLKEVKYEHYDFRYHTNMWEYLGNGQIEAEVKHDLPNLTPYMRNSDVPWQI</sequence>
<keyword evidence="4" id="KW-0274">FAD</keyword>
<dbReference type="GO" id="GO:0050661">
    <property type="term" value="F:NADP binding"/>
    <property type="evidence" value="ECO:0007669"/>
    <property type="project" value="InterPro"/>
</dbReference>